<evidence type="ECO:0000256" key="1">
    <source>
        <dbReference type="ARBA" id="ARBA00023015"/>
    </source>
</evidence>
<gene>
    <name evidence="5" type="ORF">H8S54_09010</name>
</gene>
<dbReference type="SUPFAM" id="SSF46689">
    <property type="entry name" value="Homeodomain-like"/>
    <property type="match status" value="2"/>
</dbReference>
<evidence type="ECO:0000259" key="4">
    <source>
        <dbReference type="PROSITE" id="PS01124"/>
    </source>
</evidence>
<dbReference type="Proteomes" id="UP000652847">
    <property type="component" value="Unassembled WGS sequence"/>
</dbReference>
<keyword evidence="3" id="KW-0804">Transcription</keyword>
<dbReference type="Gene3D" id="2.60.120.280">
    <property type="entry name" value="Regulatory protein AraC"/>
    <property type="match status" value="1"/>
</dbReference>
<dbReference type="PANTHER" id="PTHR43280">
    <property type="entry name" value="ARAC-FAMILY TRANSCRIPTIONAL REGULATOR"/>
    <property type="match status" value="1"/>
</dbReference>
<dbReference type="AlphaFoldDB" id="A0A8I0AJ25"/>
<dbReference type="GO" id="GO:0003700">
    <property type="term" value="F:DNA-binding transcription factor activity"/>
    <property type="evidence" value="ECO:0007669"/>
    <property type="project" value="InterPro"/>
</dbReference>
<dbReference type="GO" id="GO:0043565">
    <property type="term" value="F:sequence-specific DNA binding"/>
    <property type="evidence" value="ECO:0007669"/>
    <property type="project" value="InterPro"/>
</dbReference>
<dbReference type="Gene3D" id="1.10.10.60">
    <property type="entry name" value="Homeodomain-like"/>
    <property type="match status" value="2"/>
</dbReference>
<dbReference type="EMBL" id="JACOOT010000020">
    <property type="protein sequence ID" value="MBC5651243.1"/>
    <property type="molecule type" value="Genomic_DNA"/>
</dbReference>
<protein>
    <submittedName>
        <fullName evidence="5">Helix-turn-helix transcriptional regulator</fullName>
    </submittedName>
</protein>
<dbReference type="InterPro" id="IPR003313">
    <property type="entry name" value="AraC-bd"/>
</dbReference>
<keyword evidence="1" id="KW-0805">Transcription regulation</keyword>
<sequence length="334" mass="38912">MFEKILFTNIVAKNRLLSKNLTKKDYENPVYNKENLMNSKFVISGSADSFQIPPITDFAVQNLFHVESFMIFHYGFDSFTERQNFHSFLIMYTYSGQGILTYQGKNYTLKEGDGAFINCMDYHLYKADRMQWDTAVLHLNGPLLAAFHAQYMQNGSPVFHEETNGSFQKLLEHLLKLYSIPHLYRDWQASTCIDNMLNHLLLLTAPEEKGKINTPEYIRYLIKYMENNYTQKLTLDYLAEFACMNKYYLSKEFKKYTGFSPNDYLISLRINRAKQLLEGSSLPASKIAHEVGIHDINNFTNLFKKKTGMTPIQYRTTAQEISIHHYQSGTDNMV</sequence>
<name>A0A8I0AJ25_9FIRM</name>
<reference evidence="5 6" key="1">
    <citation type="submission" date="2020-08" db="EMBL/GenBank/DDBJ databases">
        <title>Genome public.</title>
        <authorList>
            <person name="Liu C."/>
            <person name="Sun Q."/>
        </authorList>
    </citation>
    <scope>NUCLEOTIDE SEQUENCE [LARGE SCALE GENOMIC DNA]</scope>
    <source>
        <strain evidence="5 6">BX17</strain>
    </source>
</reference>
<proteinExistence type="predicted"/>
<evidence type="ECO:0000313" key="6">
    <source>
        <dbReference type="Proteomes" id="UP000652847"/>
    </source>
</evidence>
<dbReference type="RefSeq" id="WP_186901331.1">
    <property type="nucleotide sequence ID" value="NZ_JACOOT010000020.1"/>
</dbReference>
<dbReference type="PROSITE" id="PS01124">
    <property type="entry name" value="HTH_ARAC_FAMILY_2"/>
    <property type="match status" value="1"/>
</dbReference>
<evidence type="ECO:0000256" key="3">
    <source>
        <dbReference type="ARBA" id="ARBA00023163"/>
    </source>
</evidence>
<comment type="caution">
    <text evidence="5">The sequence shown here is derived from an EMBL/GenBank/DDBJ whole genome shotgun (WGS) entry which is preliminary data.</text>
</comment>
<dbReference type="InterPro" id="IPR018060">
    <property type="entry name" value="HTH_AraC"/>
</dbReference>
<dbReference type="SUPFAM" id="SSF51215">
    <property type="entry name" value="Regulatory protein AraC"/>
    <property type="match status" value="1"/>
</dbReference>
<feature type="domain" description="HTH araC/xylS-type" evidence="4">
    <location>
        <begin position="219"/>
        <end position="317"/>
    </location>
</feature>
<dbReference type="Pfam" id="PF02311">
    <property type="entry name" value="AraC_binding"/>
    <property type="match status" value="1"/>
</dbReference>
<dbReference type="InterPro" id="IPR037923">
    <property type="entry name" value="HTH-like"/>
</dbReference>
<keyword evidence="2" id="KW-0238">DNA-binding</keyword>
<dbReference type="InterPro" id="IPR009057">
    <property type="entry name" value="Homeodomain-like_sf"/>
</dbReference>
<dbReference type="Pfam" id="PF12833">
    <property type="entry name" value="HTH_18"/>
    <property type="match status" value="1"/>
</dbReference>
<evidence type="ECO:0000256" key="2">
    <source>
        <dbReference type="ARBA" id="ARBA00023125"/>
    </source>
</evidence>
<evidence type="ECO:0000313" key="5">
    <source>
        <dbReference type="EMBL" id="MBC5651243.1"/>
    </source>
</evidence>
<organism evidence="5 6">
    <name type="scientific">Blautia segnis</name>
    <dbReference type="NCBI Taxonomy" id="2763030"/>
    <lineage>
        <taxon>Bacteria</taxon>
        <taxon>Bacillati</taxon>
        <taxon>Bacillota</taxon>
        <taxon>Clostridia</taxon>
        <taxon>Lachnospirales</taxon>
        <taxon>Lachnospiraceae</taxon>
        <taxon>Blautia</taxon>
    </lineage>
</organism>
<accession>A0A8I0AJ25</accession>
<keyword evidence="6" id="KW-1185">Reference proteome</keyword>
<dbReference type="PANTHER" id="PTHR43280:SF2">
    <property type="entry name" value="HTH-TYPE TRANSCRIPTIONAL REGULATOR EXSA"/>
    <property type="match status" value="1"/>
</dbReference>
<dbReference type="SMART" id="SM00342">
    <property type="entry name" value="HTH_ARAC"/>
    <property type="match status" value="1"/>
</dbReference>